<feature type="region of interest" description="Disordered" evidence="3">
    <location>
        <begin position="464"/>
        <end position="533"/>
    </location>
</feature>
<dbReference type="GO" id="GO:0000278">
    <property type="term" value="P:mitotic cell cycle"/>
    <property type="evidence" value="ECO:0007669"/>
    <property type="project" value="TreeGrafter"/>
</dbReference>
<dbReference type="Pfam" id="PF08839">
    <property type="entry name" value="CDT1"/>
    <property type="match status" value="1"/>
</dbReference>
<keyword evidence="6" id="KW-1185">Reference proteome</keyword>
<dbReference type="InterPro" id="IPR038090">
    <property type="entry name" value="Cdt1_C_WH_dom_sf"/>
</dbReference>
<dbReference type="SMART" id="SM01075">
    <property type="entry name" value="CDT1"/>
    <property type="match status" value="1"/>
</dbReference>
<accession>A0A9W8HWR0</accession>
<protein>
    <recommendedName>
        <fullName evidence="4">CDT1 Geminin-binding domain-containing protein</fullName>
    </recommendedName>
</protein>
<dbReference type="InterPro" id="IPR014939">
    <property type="entry name" value="CDT1_Gemini-bd-like"/>
</dbReference>
<feature type="compositionally biased region" description="Basic and acidic residues" evidence="3">
    <location>
        <begin position="478"/>
        <end position="487"/>
    </location>
</feature>
<evidence type="ECO:0000256" key="3">
    <source>
        <dbReference type="SAM" id="MobiDB-lite"/>
    </source>
</evidence>
<comment type="caution">
    <text evidence="5">The sequence shown here is derived from an EMBL/GenBank/DDBJ whole genome shotgun (WGS) entry which is preliminary data.</text>
</comment>
<feature type="compositionally biased region" description="Basic and acidic residues" evidence="3">
    <location>
        <begin position="157"/>
        <end position="170"/>
    </location>
</feature>
<proteinExistence type="inferred from homology"/>
<evidence type="ECO:0000313" key="5">
    <source>
        <dbReference type="EMBL" id="KAJ2802966.1"/>
    </source>
</evidence>
<dbReference type="GO" id="GO:0003677">
    <property type="term" value="F:DNA binding"/>
    <property type="evidence" value="ECO:0007669"/>
    <property type="project" value="InterPro"/>
</dbReference>
<feature type="compositionally biased region" description="Low complexity" evidence="3">
    <location>
        <begin position="83"/>
        <end position="115"/>
    </location>
</feature>
<dbReference type="EMBL" id="JANBUO010000586">
    <property type="protein sequence ID" value="KAJ2802966.1"/>
    <property type="molecule type" value="Genomic_DNA"/>
</dbReference>
<dbReference type="GO" id="GO:0071163">
    <property type="term" value="P:DNA replication preinitiation complex assembly"/>
    <property type="evidence" value="ECO:0007669"/>
    <property type="project" value="InterPro"/>
</dbReference>
<evidence type="ECO:0000259" key="4">
    <source>
        <dbReference type="SMART" id="SM01075"/>
    </source>
</evidence>
<dbReference type="InterPro" id="IPR045173">
    <property type="entry name" value="Cdt1"/>
</dbReference>
<feature type="compositionally biased region" description="Basic and acidic residues" evidence="3">
    <location>
        <begin position="57"/>
        <end position="69"/>
    </location>
</feature>
<gene>
    <name evidence="5" type="ORF">H4R20_003075</name>
</gene>
<feature type="compositionally biased region" description="Low complexity" evidence="3">
    <location>
        <begin position="488"/>
        <end position="511"/>
    </location>
</feature>
<dbReference type="Pfam" id="PF16679">
    <property type="entry name" value="CDT1_C"/>
    <property type="match status" value="1"/>
</dbReference>
<dbReference type="AlphaFoldDB" id="A0A9W8HWR0"/>
<feature type="domain" description="CDT1 Geminin-binding" evidence="4">
    <location>
        <begin position="282"/>
        <end position="433"/>
    </location>
</feature>
<dbReference type="PANTHER" id="PTHR28637:SF1">
    <property type="entry name" value="DNA REPLICATION FACTOR CDT1"/>
    <property type="match status" value="1"/>
</dbReference>
<dbReference type="SUPFAM" id="SSF46785">
    <property type="entry name" value="Winged helix' DNA-binding domain"/>
    <property type="match status" value="1"/>
</dbReference>
<dbReference type="GO" id="GO:0070182">
    <property type="term" value="F:DNA polymerase binding"/>
    <property type="evidence" value="ECO:0007669"/>
    <property type="project" value="TreeGrafter"/>
</dbReference>
<evidence type="ECO:0000313" key="6">
    <source>
        <dbReference type="Proteomes" id="UP001140094"/>
    </source>
</evidence>
<dbReference type="GO" id="GO:0000076">
    <property type="term" value="P:DNA replication checkpoint signaling"/>
    <property type="evidence" value="ECO:0007669"/>
    <property type="project" value="TreeGrafter"/>
</dbReference>
<dbReference type="OrthoDB" id="341730at2759"/>
<evidence type="ECO:0000256" key="1">
    <source>
        <dbReference type="ARBA" id="ARBA00008356"/>
    </source>
</evidence>
<sequence>MTTRAQQRPATLKAFVRVSKNSEGPSGKDGLKPPGRITRSRSAALAAPATSATQEAPHVDKQTEIRESRPAAQTPTRKRKLEPAAPSPAEDAESNPAKRVTRAARTPQRRATPMRNTTSKRTVKRTTIEAYFPSSPTAHNKGKGNKAVDATTVNTLSDREKGSPSSKDDATAIPTEPCSDSVDKLATRHARADSLLKRLRNRKRPDSAVVDLPAPATIQETRDIRESIRARREKSSTEHVLKSDAASSFVAGKSRTVEDDKLRDLKRQFVKIDAQTGSAVPLSRELHKLEELFQGLEHTVMFDGNGSDGVVYHRIRKTVESMAKRTFGWKELGQILALYPESYTYKPIETMHSGRRVQSVTLVPVARRMNLAIEMESRREEFGRRLRSLVADAHKGFLIARGFVESDLSDMRGWHPLFDIESTPSVTPLPLPPVSVKAQQAAGSVAAFDKEKLKHLLGKVHTKTSAAAGAASSVTDKQSGDAGHDPDTATGSKGTAATAAMPMPAAALPTPTSSPCLQPAEPESKPKEKPTSRANALLERIRAKQRAKEKASKEQAEAAVSVAARSLHSRLPGILDAVSFLYYAERKNVLPFFYVVDKLIESKCLDKPDVTKHLLALADIVPEWCSVNDADPKNPSPDARLKVTRVISLQEAQRRLQSKSADH</sequence>
<dbReference type="GO" id="GO:0030174">
    <property type="term" value="P:regulation of DNA-templated DNA replication initiation"/>
    <property type="evidence" value="ECO:0007669"/>
    <property type="project" value="InterPro"/>
</dbReference>
<name>A0A9W8HWR0_9FUNG</name>
<feature type="region of interest" description="Disordered" evidence="3">
    <location>
        <begin position="1"/>
        <end position="125"/>
    </location>
</feature>
<dbReference type="PANTHER" id="PTHR28637">
    <property type="entry name" value="DNA REPLICATION FACTOR CDT1"/>
    <property type="match status" value="1"/>
</dbReference>
<dbReference type="GO" id="GO:0005634">
    <property type="term" value="C:nucleus"/>
    <property type="evidence" value="ECO:0007669"/>
    <property type="project" value="TreeGrafter"/>
</dbReference>
<feature type="region of interest" description="Disordered" evidence="3">
    <location>
        <begin position="155"/>
        <end position="182"/>
    </location>
</feature>
<organism evidence="5 6">
    <name type="scientific">Coemansia guatemalensis</name>
    <dbReference type="NCBI Taxonomy" id="2761395"/>
    <lineage>
        <taxon>Eukaryota</taxon>
        <taxon>Fungi</taxon>
        <taxon>Fungi incertae sedis</taxon>
        <taxon>Zoopagomycota</taxon>
        <taxon>Kickxellomycotina</taxon>
        <taxon>Kickxellomycetes</taxon>
        <taxon>Kickxellales</taxon>
        <taxon>Kickxellaceae</taxon>
        <taxon>Coemansia</taxon>
    </lineage>
</organism>
<evidence type="ECO:0000256" key="2">
    <source>
        <dbReference type="ARBA" id="ARBA00023306"/>
    </source>
</evidence>
<reference evidence="5" key="1">
    <citation type="submission" date="2022-07" db="EMBL/GenBank/DDBJ databases">
        <title>Phylogenomic reconstructions and comparative analyses of Kickxellomycotina fungi.</title>
        <authorList>
            <person name="Reynolds N.K."/>
            <person name="Stajich J.E."/>
            <person name="Barry K."/>
            <person name="Grigoriev I.V."/>
            <person name="Crous P."/>
            <person name="Smith M.E."/>
        </authorList>
    </citation>
    <scope>NUCLEOTIDE SEQUENCE</scope>
    <source>
        <strain evidence="5">NRRL 1565</strain>
    </source>
</reference>
<dbReference type="Gene3D" id="1.10.10.1420">
    <property type="entry name" value="DNA replication factor Cdt1, C-terminal WH domain"/>
    <property type="match status" value="1"/>
</dbReference>
<keyword evidence="2" id="KW-0131">Cell cycle</keyword>
<dbReference type="Proteomes" id="UP001140094">
    <property type="component" value="Unassembled WGS sequence"/>
</dbReference>
<feature type="compositionally biased region" description="Low complexity" evidence="3">
    <location>
        <begin position="40"/>
        <end position="53"/>
    </location>
</feature>
<comment type="similarity">
    <text evidence="1">Belongs to the Cdt1 family.</text>
</comment>
<dbReference type="InterPro" id="IPR032054">
    <property type="entry name" value="Cdt1_C"/>
</dbReference>
<feature type="compositionally biased region" description="Basic and acidic residues" evidence="3">
    <location>
        <begin position="522"/>
        <end position="531"/>
    </location>
</feature>
<dbReference type="InterPro" id="IPR036390">
    <property type="entry name" value="WH_DNA-bd_sf"/>
</dbReference>